<accession>A0A7V2ZM95</accession>
<dbReference type="CDD" id="cd01335">
    <property type="entry name" value="Radical_SAM"/>
    <property type="match status" value="1"/>
</dbReference>
<keyword evidence="7" id="KW-0411">Iron-sulfur</keyword>
<sequence>MKNILFTHSYFYKFDPKQWKTKQPYPPLATITAAAFLRSFGYEVNLFDAAFKDSPEEIISAIKNYQPDYLVIYDDGFNYLTKMCLTNMREAALRMIQIAKENNLTVIVSSSDASDHYEKYLNAGADFIIIGEAEHTLKELVDSLANKSGNFLSIDGLIFKRENQIIKTNQRQIERNLDMFPMAAWDLVNVDDYRKIWKSGRKEFSLNIATTRGCPFKCNWCAKPIYGNRYNSRSPQNVVDEIEFLQKKFNVNYFWFCDDIFGLKPGWVQEFRKVVKKRGLNFRYKIQSRVDLLLKEDTVDALAESGADIVWVGAESGSQKILDAMDKGTTIKEIYEATKLLKSKNIKVAFFLQFGYLGEMKEDIDKTIKMVLELMPDEIGISVSYPLPGTKFYENVKEQMKAKTNWTDSDDLAVMFRSTFHSAYYKKLHRYVHKVYKKKLGLNSLRKILLQPLSTDKRILRSALLTLYYFPAEIFDKFKLRKLESLT</sequence>
<keyword evidence="5" id="KW-0479">Metal-binding</keyword>
<dbReference type="PROSITE" id="PS51918">
    <property type="entry name" value="RADICAL_SAM"/>
    <property type="match status" value="1"/>
</dbReference>
<evidence type="ECO:0000313" key="10">
    <source>
        <dbReference type="EMBL" id="HFI92571.1"/>
    </source>
</evidence>
<dbReference type="SUPFAM" id="SSF102114">
    <property type="entry name" value="Radical SAM enzymes"/>
    <property type="match status" value="1"/>
</dbReference>
<dbReference type="SFLD" id="SFLDG01123">
    <property type="entry name" value="methyltransferase_(Class_B)"/>
    <property type="match status" value="1"/>
</dbReference>
<evidence type="ECO:0000256" key="2">
    <source>
        <dbReference type="ARBA" id="ARBA00022603"/>
    </source>
</evidence>
<dbReference type="PANTHER" id="PTHR43409">
    <property type="entry name" value="ANAEROBIC MAGNESIUM-PROTOPORPHYRIN IX MONOMETHYL ESTER CYCLASE-RELATED"/>
    <property type="match status" value="1"/>
</dbReference>
<dbReference type="GO" id="GO:0003824">
    <property type="term" value="F:catalytic activity"/>
    <property type="evidence" value="ECO:0007669"/>
    <property type="project" value="InterPro"/>
</dbReference>
<feature type="domain" description="Radical SAM core" evidence="9">
    <location>
        <begin position="198"/>
        <end position="422"/>
    </location>
</feature>
<evidence type="ECO:0000256" key="7">
    <source>
        <dbReference type="ARBA" id="ARBA00023014"/>
    </source>
</evidence>
<dbReference type="SFLD" id="SFLDG01082">
    <property type="entry name" value="B12-binding_domain_containing"/>
    <property type="match status" value="1"/>
</dbReference>
<dbReference type="Gene3D" id="3.80.30.20">
    <property type="entry name" value="tm_1862 like domain"/>
    <property type="match status" value="1"/>
</dbReference>
<dbReference type="Pfam" id="PF02310">
    <property type="entry name" value="B12-binding"/>
    <property type="match status" value="1"/>
</dbReference>
<dbReference type="InterPro" id="IPR034466">
    <property type="entry name" value="Methyltransferase_Class_B"/>
</dbReference>
<organism evidence="10">
    <name type="scientific">Ignavibacterium album</name>
    <dbReference type="NCBI Taxonomy" id="591197"/>
    <lineage>
        <taxon>Bacteria</taxon>
        <taxon>Pseudomonadati</taxon>
        <taxon>Ignavibacteriota</taxon>
        <taxon>Ignavibacteria</taxon>
        <taxon>Ignavibacteriales</taxon>
        <taxon>Ignavibacteriaceae</taxon>
        <taxon>Ignavibacterium</taxon>
    </lineage>
</organism>
<keyword evidence="6" id="KW-0408">Iron</keyword>
<keyword evidence="3" id="KW-0808">Transferase</keyword>
<name>A0A7V2ZM95_9BACT</name>
<evidence type="ECO:0000259" key="8">
    <source>
        <dbReference type="PROSITE" id="PS51332"/>
    </source>
</evidence>
<reference evidence="10" key="1">
    <citation type="journal article" date="2020" name="mSystems">
        <title>Genome- and Community-Level Interaction Insights into Carbon Utilization and Element Cycling Functions of Hydrothermarchaeota in Hydrothermal Sediment.</title>
        <authorList>
            <person name="Zhou Z."/>
            <person name="Liu Y."/>
            <person name="Xu W."/>
            <person name="Pan J."/>
            <person name="Luo Z.H."/>
            <person name="Li M."/>
        </authorList>
    </citation>
    <scope>NUCLEOTIDE SEQUENCE [LARGE SCALE GENOMIC DNA]</scope>
    <source>
        <strain evidence="10">SpSt-479</strain>
    </source>
</reference>
<dbReference type="AlphaFoldDB" id="A0A7V2ZM95"/>
<proteinExistence type="predicted"/>
<comment type="cofactor">
    <cofactor evidence="1">
        <name>[4Fe-4S] cluster</name>
        <dbReference type="ChEBI" id="CHEBI:49883"/>
    </cofactor>
</comment>
<gene>
    <name evidence="10" type="ORF">ENS31_13720</name>
</gene>
<comment type="caution">
    <text evidence="10">The sequence shown here is derived from an EMBL/GenBank/DDBJ whole genome shotgun (WGS) entry which is preliminary data.</text>
</comment>
<dbReference type="PANTHER" id="PTHR43409:SF7">
    <property type="entry name" value="BLL1977 PROTEIN"/>
    <property type="match status" value="1"/>
</dbReference>
<keyword evidence="2" id="KW-0489">Methyltransferase</keyword>
<evidence type="ECO:0000256" key="4">
    <source>
        <dbReference type="ARBA" id="ARBA00022691"/>
    </source>
</evidence>
<dbReference type="InterPro" id="IPR006638">
    <property type="entry name" value="Elp3/MiaA/NifB-like_rSAM"/>
</dbReference>
<dbReference type="GO" id="GO:0005829">
    <property type="term" value="C:cytosol"/>
    <property type="evidence" value="ECO:0007669"/>
    <property type="project" value="TreeGrafter"/>
</dbReference>
<dbReference type="SFLD" id="SFLDS00029">
    <property type="entry name" value="Radical_SAM"/>
    <property type="match status" value="1"/>
</dbReference>
<evidence type="ECO:0000256" key="6">
    <source>
        <dbReference type="ARBA" id="ARBA00023004"/>
    </source>
</evidence>
<evidence type="ECO:0000259" key="9">
    <source>
        <dbReference type="PROSITE" id="PS51918"/>
    </source>
</evidence>
<dbReference type="EMBL" id="DSUJ01000011">
    <property type="protein sequence ID" value="HFI92571.1"/>
    <property type="molecule type" value="Genomic_DNA"/>
</dbReference>
<dbReference type="GO" id="GO:0031419">
    <property type="term" value="F:cobalamin binding"/>
    <property type="evidence" value="ECO:0007669"/>
    <property type="project" value="InterPro"/>
</dbReference>
<dbReference type="InterPro" id="IPR023404">
    <property type="entry name" value="rSAM_horseshoe"/>
</dbReference>
<dbReference type="SMART" id="SM00729">
    <property type="entry name" value="Elp3"/>
    <property type="match status" value="1"/>
</dbReference>
<dbReference type="InterPro" id="IPR058240">
    <property type="entry name" value="rSAM_sf"/>
</dbReference>
<dbReference type="InterPro" id="IPR006158">
    <property type="entry name" value="Cobalamin-bd"/>
</dbReference>
<dbReference type="GO" id="GO:0046872">
    <property type="term" value="F:metal ion binding"/>
    <property type="evidence" value="ECO:0007669"/>
    <property type="project" value="UniProtKB-KW"/>
</dbReference>
<feature type="domain" description="B12-binding" evidence="8">
    <location>
        <begin position="13"/>
        <end position="151"/>
    </location>
</feature>
<dbReference type="Pfam" id="PF04055">
    <property type="entry name" value="Radical_SAM"/>
    <property type="match status" value="1"/>
</dbReference>
<dbReference type="InterPro" id="IPR051198">
    <property type="entry name" value="BchE-like"/>
</dbReference>
<evidence type="ECO:0000256" key="1">
    <source>
        <dbReference type="ARBA" id="ARBA00001966"/>
    </source>
</evidence>
<evidence type="ECO:0000256" key="5">
    <source>
        <dbReference type="ARBA" id="ARBA00022723"/>
    </source>
</evidence>
<evidence type="ECO:0000256" key="3">
    <source>
        <dbReference type="ARBA" id="ARBA00022679"/>
    </source>
</evidence>
<dbReference type="Gene3D" id="3.40.50.280">
    <property type="entry name" value="Cobalamin-binding domain"/>
    <property type="match status" value="1"/>
</dbReference>
<dbReference type="PROSITE" id="PS51332">
    <property type="entry name" value="B12_BINDING"/>
    <property type="match status" value="1"/>
</dbReference>
<keyword evidence="4" id="KW-0949">S-adenosyl-L-methionine</keyword>
<protein>
    <submittedName>
        <fullName evidence="10">B12-binding domain-containing radical SAM protein</fullName>
    </submittedName>
</protein>
<dbReference type="GO" id="GO:0051539">
    <property type="term" value="F:4 iron, 4 sulfur cluster binding"/>
    <property type="evidence" value="ECO:0007669"/>
    <property type="project" value="UniProtKB-KW"/>
</dbReference>
<dbReference type="InterPro" id="IPR007197">
    <property type="entry name" value="rSAM"/>
</dbReference>